<dbReference type="SUPFAM" id="SSF54285">
    <property type="entry name" value="MoaD/ThiS"/>
    <property type="match status" value="1"/>
</dbReference>
<dbReference type="CDD" id="cd00565">
    <property type="entry name" value="Ubl_ThiS"/>
    <property type="match status" value="1"/>
</dbReference>
<dbReference type="InterPro" id="IPR012675">
    <property type="entry name" value="Beta-grasp_dom_sf"/>
</dbReference>
<dbReference type="AlphaFoldDB" id="Q0ACP3"/>
<accession>Q0ACP3</accession>
<dbReference type="Pfam" id="PF02597">
    <property type="entry name" value="ThiS"/>
    <property type="match status" value="1"/>
</dbReference>
<keyword evidence="2" id="KW-1185">Reference proteome</keyword>
<organism evidence="1 2">
    <name type="scientific">Alkalilimnicola ehrlichii (strain ATCC BAA-1101 / DSM 17681 / MLHE-1)</name>
    <dbReference type="NCBI Taxonomy" id="187272"/>
    <lineage>
        <taxon>Bacteria</taxon>
        <taxon>Pseudomonadati</taxon>
        <taxon>Pseudomonadota</taxon>
        <taxon>Gammaproteobacteria</taxon>
        <taxon>Chromatiales</taxon>
        <taxon>Ectothiorhodospiraceae</taxon>
        <taxon>Alkalilimnicola</taxon>
    </lineage>
</organism>
<dbReference type="NCBIfam" id="TIGR01683">
    <property type="entry name" value="thiS"/>
    <property type="match status" value="1"/>
</dbReference>
<sequence length="73" mass="8207">MTEHSDTMHIRVNGEDREVRTGITAAELLEEMQLGGRRLALEVNEDIVPRSRFEQHRLQPGDRVEVVQAIGGG</sequence>
<dbReference type="Proteomes" id="UP000001962">
    <property type="component" value="Chromosome"/>
</dbReference>
<dbReference type="eggNOG" id="COG2104">
    <property type="taxonomic scope" value="Bacteria"/>
</dbReference>
<reference evidence="2" key="1">
    <citation type="submission" date="2006-08" db="EMBL/GenBank/DDBJ databases">
        <title>Complete sequence of Alkalilimnicola ehrilichei MLHE-1.</title>
        <authorList>
            <person name="Copeland A."/>
            <person name="Lucas S."/>
            <person name="Lapidus A."/>
            <person name="Barry K."/>
            <person name="Detter J.C."/>
            <person name="Glavina del Rio T."/>
            <person name="Hammon N."/>
            <person name="Israni S."/>
            <person name="Dalin E."/>
            <person name="Tice H."/>
            <person name="Pitluck S."/>
            <person name="Sims D."/>
            <person name="Brettin T."/>
            <person name="Bruce D."/>
            <person name="Han C."/>
            <person name="Tapia R."/>
            <person name="Gilna P."/>
            <person name="Schmutz J."/>
            <person name="Larimer F."/>
            <person name="Land M."/>
            <person name="Hauser L."/>
            <person name="Kyrpides N."/>
            <person name="Mikhailova N."/>
            <person name="Oremland R.S."/>
            <person name="Hoeft S.E."/>
            <person name="Switzer-Blum J."/>
            <person name="Kulp T."/>
            <person name="King G."/>
            <person name="Tabita R."/>
            <person name="Witte B."/>
            <person name="Santini J.M."/>
            <person name="Basu P."/>
            <person name="Hollibaugh J.T."/>
            <person name="Xie G."/>
            <person name="Stolz J.F."/>
            <person name="Richardson P."/>
        </authorList>
    </citation>
    <scope>NUCLEOTIDE SEQUENCE [LARGE SCALE GENOMIC DNA]</scope>
    <source>
        <strain evidence="2">ATCC BAA-1101 / DSM 17681 / MLHE-1</strain>
    </source>
</reference>
<dbReference type="EMBL" id="CP000453">
    <property type="protein sequence ID" value="ABI55394.1"/>
    <property type="molecule type" value="Genomic_DNA"/>
</dbReference>
<protein>
    <submittedName>
        <fullName evidence="1">Sulfur carrier protein ThiS</fullName>
    </submittedName>
</protein>
<dbReference type="InterPro" id="IPR010035">
    <property type="entry name" value="Thi_S"/>
</dbReference>
<evidence type="ECO:0000313" key="2">
    <source>
        <dbReference type="Proteomes" id="UP000001962"/>
    </source>
</evidence>
<dbReference type="KEGG" id="aeh:Mlg_0035"/>
<dbReference type="PANTHER" id="PTHR34472:SF1">
    <property type="entry name" value="SULFUR CARRIER PROTEIN THIS"/>
    <property type="match status" value="1"/>
</dbReference>
<name>Q0ACP3_ALKEH</name>
<gene>
    <name evidence="1" type="ordered locus">Mlg_0035</name>
</gene>
<proteinExistence type="predicted"/>
<dbReference type="Gene3D" id="3.10.20.30">
    <property type="match status" value="1"/>
</dbReference>
<dbReference type="HOGENOM" id="CLU_174611_3_0_6"/>
<dbReference type="InterPro" id="IPR003749">
    <property type="entry name" value="ThiS/MoaD-like"/>
</dbReference>
<dbReference type="PANTHER" id="PTHR34472">
    <property type="entry name" value="SULFUR CARRIER PROTEIN THIS"/>
    <property type="match status" value="1"/>
</dbReference>
<dbReference type="InterPro" id="IPR016155">
    <property type="entry name" value="Mopterin_synth/thiamin_S_b"/>
</dbReference>
<dbReference type="RefSeq" id="WP_011627790.1">
    <property type="nucleotide sequence ID" value="NC_008340.1"/>
</dbReference>
<evidence type="ECO:0000313" key="1">
    <source>
        <dbReference type="EMBL" id="ABI55394.1"/>
    </source>
</evidence>